<organism evidence="1 2">
    <name type="scientific">Tanacetum coccineum</name>
    <dbReference type="NCBI Taxonomy" id="301880"/>
    <lineage>
        <taxon>Eukaryota</taxon>
        <taxon>Viridiplantae</taxon>
        <taxon>Streptophyta</taxon>
        <taxon>Embryophyta</taxon>
        <taxon>Tracheophyta</taxon>
        <taxon>Spermatophyta</taxon>
        <taxon>Magnoliopsida</taxon>
        <taxon>eudicotyledons</taxon>
        <taxon>Gunneridae</taxon>
        <taxon>Pentapetalae</taxon>
        <taxon>asterids</taxon>
        <taxon>campanulids</taxon>
        <taxon>Asterales</taxon>
        <taxon>Asteraceae</taxon>
        <taxon>Asteroideae</taxon>
        <taxon>Anthemideae</taxon>
        <taxon>Anthemidinae</taxon>
        <taxon>Tanacetum</taxon>
    </lineage>
</organism>
<name>A0ABQ4WW51_9ASTR</name>
<keyword evidence="2" id="KW-1185">Reference proteome</keyword>
<reference evidence="1" key="1">
    <citation type="journal article" date="2022" name="Int. J. Mol. Sci.">
        <title>Draft Genome of Tanacetum Coccineum: Genomic Comparison of Closely Related Tanacetum-Family Plants.</title>
        <authorList>
            <person name="Yamashiro T."/>
            <person name="Shiraishi A."/>
            <person name="Nakayama K."/>
            <person name="Satake H."/>
        </authorList>
    </citation>
    <scope>NUCLEOTIDE SEQUENCE</scope>
</reference>
<gene>
    <name evidence="1" type="ORF">Tco_0651925</name>
</gene>
<evidence type="ECO:0000313" key="1">
    <source>
        <dbReference type="EMBL" id="GJS57141.1"/>
    </source>
</evidence>
<protein>
    <submittedName>
        <fullName evidence="1">Uncharacterized protein</fullName>
    </submittedName>
</protein>
<evidence type="ECO:0000313" key="2">
    <source>
        <dbReference type="Proteomes" id="UP001151760"/>
    </source>
</evidence>
<sequence>MKTAGCDRLNQNGHSLEFVCPETTVLKSVLGNTSSLTPQLVNEPDLKTNCARATGAAPGIKSIWNSTWRIGGRPGRSSGKTSRNSLTTGISSSRFLSDFFSITWAMKT</sequence>
<comment type="caution">
    <text evidence="1">The sequence shown here is derived from an EMBL/GenBank/DDBJ whole genome shotgun (WGS) entry which is preliminary data.</text>
</comment>
<proteinExistence type="predicted"/>
<reference evidence="1" key="2">
    <citation type="submission" date="2022-01" db="EMBL/GenBank/DDBJ databases">
        <authorList>
            <person name="Yamashiro T."/>
            <person name="Shiraishi A."/>
            <person name="Satake H."/>
            <person name="Nakayama K."/>
        </authorList>
    </citation>
    <scope>NUCLEOTIDE SEQUENCE</scope>
</reference>
<dbReference type="Proteomes" id="UP001151760">
    <property type="component" value="Unassembled WGS sequence"/>
</dbReference>
<accession>A0ABQ4WW51</accession>
<dbReference type="EMBL" id="BQNB010008985">
    <property type="protein sequence ID" value="GJS57141.1"/>
    <property type="molecule type" value="Genomic_DNA"/>
</dbReference>